<dbReference type="EMBL" id="JBAFSM010000087">
    <property type="protein sequence ID" value="MEG3440300.1"/>
    <property type="molecule type" value="Genomic_DNA"/>
</dbReference>
<proteinExistence type="predicted"/>
<sequence>TVNKKLTDGLNRIHPDPKALERIAHPIFPSETLQKASERIAASMSALTVNKKLTDGLNRIDPEALRTRNLSNNAWISVNGILKETMGLREISRRHKLLLEPSISPPPRLTKYFKSSNKNLDKRIEAFYKGINEALSSAKYIATLKLSEQDIQNLLDSEEKEESMSIPAFLPNGNLPAGIHLATWQEVEEVLAFNERRRELLAGLRRACESLKQAGCPRIYIDGSFATNKEYPGDFDVCWEDDAVDYALLQQIAPTLLDFNDKRAAQKAKYGGELFPSSSNADFSGRTFLEFFQIDRDGEPKGIVAIDL</sequence>
<gene>
    <name evidence="1" type="ORF">V0288_24445</name>
</gene>
<organism evidence="1 2">
    <name type="scientific">Pannus brasiliensis CCIBt3594</name>
    <dbReference type="NCBI Taxonomy" id="1427578"/>
    <lineage>
        <taxon>Bacteria</taxon>
        <taxon>Bacillati</taxon>
        <taxon>Cyanobacteriota</taxon>
        <taxon>Cyanophyceae</taxon>
        <taxon>Oscillatoriophycideae</taxon>
        <taxon>Chroococcales</taxon>
        <taxon>Microcystaceae</taxon>
        <taxon>Pannus</taxon>
    </lineage>
</organism>
<keyword evidence="2" id="KW-1185">Reference proteome</keyword>
<comment type="caution">
    <text evidence="1">The sequence shown here is derived from an EMBL/GenBank/DDBJ whole genome shotgun (WGS) entry which is preliminary data.</text>
</comment>
<reference evidence="1 2" key="1">
    <citation type="submission" date="2024-01" db="EMBL/GenBank/DDBJ databases">
        <title>Genomic insights into the taxonomy and metabolism of the cyanobacterium Pannus brasiliensis CCIBt3594.</title>
        <authorList>
            <person name="Machado M."/>
            <person name="Botero N.B."/>
            <person name="Andreote A.P.D."/>
            <person name="Feitosa A.M.T."/>
            <person name="Popin R."/>
            <person name="Sivonen K."/>
            <person name="Fiore M.F."/>
        </authorList>
    </citation>
    <scope>NUCLEOTIDE SEQUENCE [LARGE SCALE GENOMIC DNA]</scope>
    <source>
        <strain evidence="1 2">CCIBt3594</strain>
    </source>
</reference>
<dbReference type="RefSeq" id="WP_332867768.1">
    <property type="nucleotide sequence ID" value="NZ_JBAFSM010000087.1"/>
</dbReference>
<accession>A0AAW9QTQ4</accession>
<protein>
    <recommendedName>
        <fullName evidence="3">LicD family protein</fullName>
    </recommendedName>
</protein>
<dbReference type="AlphaFoldDB" id="A0AAW9QTQ4"/>
<dbReference type="InterPro" id="IPR053860">
    <property type="entry name" value="DUF6932"/>
</dbReference>
<evidence type="ECO:0000313" key="1">
    <source>
        <dbReference type="EMBL" id="MEG3440300.1"/>
    </source>
</evidence>
<dbReference type="Proteomes" id="UP001328733">
    <property type="component" value="Unassembled WGS sequence"/>
</dbReference>
<dbReference type="Pfam" id="PF22014">
    <property type="entry name" value="DUF6932"/>
    <property type="match status" value="1"/>
</dbReference>
<feature type="non-terminal residue" evidence="1">
    <location>
        <position position="1"/>
    </location>
</feature>
<name>A0AAW9QTQ4_9CHRO</name>
<evidence type="ECO:0000313" key="2">
    <source>
        <dbReference type="Proteomes" id="UP001328733"/>
    </source>
</evidence>
<evidence type="ECO:0008006" key="3">
    <source>
        <dbReference type="Google" id="ProtNLM"/>
    </source>
</evidence>